<dbReference type="InterPro" id="IPR018635">
    <property type="entry name" value="UPF0319"/>
</dbReference>
<dbReference type="AlphaFoldDB" id="A0A066RRN2"/>
<evidence type="ECO:0000256" key="3">
    <source>
        <dbReference type="SAM" id="SignalP"/>
    </source>
</evidence>
<evidence type="ECO:0000256" key="1">
    <source>
        <dbReference type="ARBA" id="ARBA00008490"/>
    </source>
</evidence>
<protein>
    <submittedName>
        <fullName evidence="4">Uncharacterized protein</fullName>
    </submittedName>
</protein>
<dbReference type="OrthoDB" id="7058190at2"/>
<keyword evidence="2 3" id="KW-0732">Signal</keyword>
<dbReference type="Proteomes" id="UP000027192">
    <property type="component" value="Unassembled WGS sequence"/>
</dbReference>
<evidence type="ECO:0000256" key="2">
    <source>
        <dbReference type="ARBA" id="ARBA00022729"/>
    </source>
</evidence>
<keyword evidence="5" id="KW-1185">Reference proteome</keyword>
<proteinExistence type="inferred from homology"/>
<dbReference type="PANTHER" id="PTHR38108">
    <property type="entry name" value="UPF0319 PROTEIN YCCT"/>
    <property type="match status" value="1"/>
</dbReference>
<dbReference type="STRING" id="1654360.EA58_02190"/>
<sequence length="211" mass="23401">MKLKNLFLSSALLAFTTPSIAQVNLELPKGVHLLVVNEQDAGYSSLGFNHQPVLTLPDGQNQVVFRIGKIVMESGSLKTKYDSVPLVALFDAKNTTLTLEVPKINTLAQGQAYDQSPHFSILEQGHPIEVKSDKLAVGFTLSPDFVDLTEKYNRTERIASLKHTAKPANTTNPKENVSSNPEAEKMLQYWFKQATPETQKAFLSWAVQNMN</sequence>
<dbReference type="EMBL" id="JMIB01000004">
    <property type="protein sequence ID" value="KDM93019.1"/>
    <property type="molecule type" value="Genomic_DNA"/>
</dbReference>
<dbReference type="Pfam" id="PF09829">
    <property type="entry name" value="DUF2057"/>
    <property type="match status" value="1"/>
</dbReference>
<feature type="chain" id="PRO_5001625982" evidence="3">
    <location>
        <begin position="22"/>
        <end position="211"/>
    </location>
</feature>
<dbReference type="PANTHER" id="PTHR38108:SF1">
    <property type="entry name" value="UPF0319 PROTEIN YCCT"/>
    <property type="match status" value="1"/>
</dbReference>
<evidence type="ECO:0000313" key="5">
    <source>
        <dbReference type="Proteomes" id="UP000027192"/>
    </source>
</evidence>
<accession>A0A066RRN2</accession>
<comment type="caution">
    <text evidence="4">The sequence shown here is derived from an EMBL/GenBank/DDBJ whole genome shotgun (WGS) entry which is preliminary data.</text>
</comment>
<evidence type="ECO:0000313" key="4">
    <source>
        <dbReference type="EMBL" id="KDM93019.1"/>
    </source>
</evidence>
<dbReference type="RefSeq" id="WP_036748404.1">
    <property type="nucleotide sequence ID" value="NZ_JAGSGC010000002.1"/>
</dbReference>
<gene>
    <name evidence="4" type="ORF">EA58_02190</name>
</gene>
<name>A0A066RRN2_9GAMM</name>
<feature type="signal peptide" evidence="3">
    <location>
        <begin position="1"/>
        <end position="21"/>
    </location>
</feature>
<comment type="similarity">
    <text evidence="1">Belongs to the UPF0319 family.</text>
</comment>
<organism evidence="4 5">
    <name type="scientific">Photobacterium galatheae</name>
    <dbReference type="NCBI Taxonomy" id="1654360"/>
    <lineage>
        <taxon>Bacteria</taxon>
        <taxon>Pseudomonadati</taxon>
        <taxon>Pseudomonadota</taxon>
        <taxon>Gammaproteobacteria</taxon>
        <taxon>Vibrionales</taxon>
        <taxon>Vibrionaceae</taxon>
        <taxon>Photobacterium</taxon>
    </lineage>
</organism>
<reference evidence="4 5" key="1">
    <citation type="submission" date="2014-04" db="EMBL/GenBank/DDBJ databases">
        <title>Draft genome sequence of Photobacterium halotolerans S2753: a solonamide, ngercheumicin and holomycin producer.</title>
        <authorList>
            <person name="Machado H.R."/>
            <person name="Gram L."/>
        </authorList>
    </citation>
    <scope>NUCLEOTIDE SEQUENCE [LARGE SCALE GENOMIC DNA]</scope>
    <source>
        <strain evidence="4 5">S2753</strain>
    </source>
</reference>